<keyword evidence="5 7" id="KW-1133">Transmembrane helix</keyword>
<evidence type="ECO:0000256" key="7">
    <source>
        <dbReference type="SAM" id="Phobius"/>
    </source>
</evidence>
<dbReference type="Proteomes" id="UP000471026">
    <property type="component" value="Unassembled WGS sequence"/>
</dbReference>
<evidence type="ECO:0000313" key="9">
    <source>
        <dbReference type="EMBL" id="NDO77261.1"/>
    </source>
</evidence>
<name>A0A6N9QXU1_9MICC</name>
<dbReference type="EMBL" id="WMHZ01000003">
    <property type="protein sequence ID" value="NDO77261.1"/>
    <property type="molecule type" value="Genomic_DNA"/>
</dbReference>
<dbReference type="GO" id="GO:0022857">
    <property type="term" value="F:transmembrane transporter activity"/>
    <property type="evidence" value="ECO:0007669"/>
    <property type="project" value="InterPro"/>
</dbReference>
<dbReference type="InterPro" id="IPR020846">
    <property type="entry name" value="MFS_dom"/>
</dbReference>
<keyword evidence="4 7" id="KW-0812">Transmembrane</keyword>
<feature type="transmembrane region" description="Helical" evidence="7">
    <location>
        <begin position="157"/>
        <end position="184"/>
    </location>
</feature>
<sequence length="398" mass="41152">MSLGRAFATLWGANAASNLADGLAFVSIPLLATSFTDDPRLVAGLATLYAMVRLLVALPIGVWVDRLDRRTILIVANLFRGSAVIALAICVQLDVGGLILLYVVYGAIGTLESAADNASVSLVPNLVEKRQLDSANGRISAAQLVADEFVGPPLGGFLFALAAAAPVYAMGGLWAAAGIVALALPSRALAAPDAIPTKRPPMWKEAVAGASWLARHRIVGSLAMIGALASVGYMLTFSILVIFVQDRLGVSAAGYGVILSVSALGGLIGSFTTARIRLRIGYRWTIVASLILGAVSLFVLATTTNAVIASASLVVYIFHAVVWGICSVSLRQRLVPEPLRGRVNATAQVLGLLGLALGSFSGGLLAVIHIALPVAVGGGMFITCAFAASLLLRNVDDN</sequence>
<organism evidence="9 10">
    <name type="scientific">Kocuria marina subsp. indica</name>
    <dbReference type="NCBI Taxonomy" id="1049583"/>
    <lineage>
        <taxon>Bacteria</taxon>
        <taxon>Bacillati</taxon>
        <taxon>Actinomycetota</taxon>
        <taxon>Actinomycetes</taxon>
        <taxon>Micrococcales</taxon>
        <taxon>Micrococcaceae</taxon>
        <taxon>Kocuria</taxon>
    </lineage>
</organism>
<evidence type="ECO:0000313" key="10">
    <source>
        <dbReference type="Proteomes" id="UP000471026"/>
    </source>
</evidence>
<accession>A0A6N9QXU1</accession>
<protein>
    <submittedName>
        <fullName evidence="9">MFS transporter</fullName>
    </submittedName>
</protein>
<gene>
    <name evidence="9" type="ORF">GKZ75_03170</name>
</gene>
<dbReference type="SUPFAM" id="SSF103473">
    <property type="entry name" value="MFS general substrate transporter"/>
    <property type="match status" value="1"/>
</dbReference>
<dbReference type="PROSITE" id="PS50850">
    <property type="entry name" value="MFS"/>
    <property type="match status" value="1"/>
</dbReference>
<dbReference type="AlphaFoldDB" id="A0A6N9QXU1"/>
<evidence type="ECO:0000256" key="5">
    <source>
        <dbReference type="ARBA" id="ARBA00022989"/>
    </source>
</evidence>
<dbReference type="GO" id="GO:0005886">
    <property type="term" value="C:plasma membrane"/>
    <property type="evidence" value="ECO:0007669"/>
    <property type="project" value="UniProtKB-SubCell"/>
</dbReference>
<evidence type="ECO:0000259" key="8">
    <source>
        <dbReference type="PROSITE" id="PS50850"/>
    </source>
</evidence>
<evidence type="ECO:0000256" key="2">
    <source>
        <dbReference type="ARBA" id="ARBA00022448"/>
    </source>
</evidence>
<keyword evidence="6 7" id="KW-0472">Membrane</keyword>
<feature type="transmembrane region" description="Helical" evidence="7">
    <location>
        <begin position="250"/>
        <end position="269"/>
    </location>
</feature>
<evidence type="ECO:0000256" key="3">
    <source>
        <dbReference type="ARBA" id="ARBA00022475"/>
    </source>
</evidence>
<dbReference type="Gene3D" id="1.20.1250.20">
    <property type="entry name" value="MFS general substrate transporter like domains"/>
    <property type="match status" value="1"/>
</dbReference>
<feature type="transmembrane region" description="Helical" evidence="7">
    <location>
        <begin position="349"/>
        <end position="368"/>
    </location>
</feature>
<feature type="transmembrane region" description="Helical" evidence="7">
    <location>
        <begin position="307"/>
        <end position="328"/>
    </location>
</feature>
<feature type="transmembrane region" description="Helical" evidence="7">
    <location>
        <begin position="222"/>
        <end position="244"/>
    </location>
</feature>
<dbReference type="PANTHER" id="PTHR23513">
    <property type="entry name" value="INTEGRAL MEMBRANE EFFLUX PROTEIN-RELATED"/>
    <property type="match status" value="1"/>
</dbReference>
<feature type="transmembrane region" description="Helical" evidence="7">
    <location>
        <begin position="84"/>
        <end position="108"/>
    </location>
</feature>
<dbReference type="Pfam" id="PF05977">
    <property type="entry name" value="MFS_3"/>
    <property type="match status" value="1"/>
</dbReference>
<feature type="transmembrane region" description="Helical" evidence="7">
    <location>
        <begin position="46"/>
        <end position="64"/>
    </location>
</feature>
<feature type="domain" description="Major facilitator superfamily (MFS) profile" evidence="8">
    <location>
        <begin position="1"/>
        <end position="398"/>
    </location>
</feature>
<keyword evidence="3" id="KW-1003">Cell membrane</keyword>
<dbReference type="InterPro" id="IPR010290">
    <property type="entry name" value="TM_effector"/>
</dbReference>
<comment type="subcellular location">
    <subcellularLocation>
        <location evidence="1">Cell membrane</location>
        <topology evidence="1">Multi-pass membrane protein</topology>
    </subcellularLocation>
</comment>
<evidence type="ECO:0000256" key="4">
    <source>
        <dbReference type="ARBA" id="ARBA00022692"/>
    </source>
</evidence>
<dbReference type="PANTHER" id="PTHR23513:SF6">
    <property type="entry name" value="MAJOR FACILITATOR SUPERFAMILY ASSOCIATED DOMAIN-CONTAINING PROTEIN"/>
    <property type="match status" value="1"/>
</dbReference>
<comment type="caution">
    <text evidence="9">The sequence shown here is derived from an EMBL/GenBank/DDBJ whole genome shotgun (WGS) entry which is preliminary data.</text>
</comment>
<feature type="transmembrane region" description="Helical" evidence="7">
    <location>
        <begin position="374"/>
        <end position="392"/>
    </location>
</feature>
<feature type="transmembrane region" description="Helical" evidence="7">
    <location>
        <begin position="281"/>
        <end position="301"/>
    </location>
</feature>
<dbReference type="InterPro" id="IPR036259">
    <property type="entry name" value="MFS_trans_sf"/>
</dbReference>
<dbReference type="RefSeq" id="WP_162228753.1">
    <property type="nucleotide sequence ID" value="NZ_WMHZ01000003.1"/>
</dbReference>
<evidence type="ECO:0000256" key="1">
    <source>
        <dbReference type="ARBA" id="ARBA00004651"/>
    </source>
</evidence>
<proteinExistence type="predicted"/>
<evidence type="ECO:0000256" key="6">
    <source>
        <dbReference type="ARBA" id="ARBA00023136"/>
    </source>
</evidence>
<dbReference type="CDD" id="cd06173">
    <property type="entry name" value="MFS_MefA_like"/>
    <property type="match status" value="1"/>
</dbReference>
<keyword evidence="2" id="KW-0813">Transport</keyword>
<reference evidence="9 10" key="1">
    <citation type="submission" date="2019-11" db="EMBL/GenBank/DDBJ databases">
        <title>Draft genome sequence of Kocuria indica DP-K7, a methyl red degrading Actinobacterium.</title>
        <authorList>
            <person name="Kumaran S."/>
            <person name="Tischler D."/>
            <person name="Ngo A.C.R."/>
            <person name="Schultes F."/>
        </authorList>
    </citation>
    <scope>NUCLEOTIDE SEQUENCE [LARGE SCALE GENOMIC DNA]</scope>
    <source>
        <strain evidence="9 10">DP-K7</strain>
    </source>
</reference>